<name>A0ABT7L5V5_9BACI</name>
<evidence type="ECO:0000256" key="1">
    <source>
        <dbReference type="SAM" id="Phobius"/>
    </source>
</evidence>
<keyword evidence="1" id="KW-0472">Membrane</keyword>
<organism evidence="2 3">
    <name type="scientific">Aquibacillus rhizosphaerae</name>
    <dbReference type="NCBI Taxonomy" id="3051431"/>
    <lineage>
        <taxon>Bacteria</taxon>
        <taxon>Bacillati</taxon>
        <taxon>Bacillota</taxon>
        <taxon>Bacilli</taxon>
        <taxon>Bacillales</taxon>
        <taxon>Bacillaceae</taxon>
        <taxon>Aquibacillus</taxon>
    </lineage>
</organism>
<dbReference type="InterPro" id="IPR035281">
    <property type="entry name" value="DUF5359"/>
</dbReference>
<keyword evidence="1" id="KW-0812">Transmembrane</keyword>
<proteinExistence type="predicted"/>
<comment type="caution">
    <text evidence="2">The sequence shown here is derived from an EMBL/GenBank/DDBJ whole genome shotgun (WGS) entry which is preliminary data.</text>
</comment>
<dbReference type="Proteomes" id="UP001235343">
    <property type="component" value="Unassembled WGS sequence"/>
</dbReference>
<dbReference type="RefSeq" id="WP_285931925.1">
    <property type="nucleotide sequence ID" value="NZ_JASTZU010000034.1"/>
</dbReference>
<dbReference type="EMBL" id="JASTZU010000034">
    <property type="protein sequence ID" value="MDL4840784.1"/>
    <property type="molecule type" value="Genomic_DNA"/>
</dbReference>
<keyword evidence="1" id="KW-1133">Transmembrane helix</keyword>
<accession>A0ABT7L5V5</accession>
<gene>
    <name evidence="2" type="ORF">QQS35_10010</name>
</gene>
<keyword evidence="3" id="KW-1185">Reference proteome</keyword>
<protein>
    <submittedName>
        <fullName evidence="2">DUF5359 family protein</fullName>
    </submittedName>
</protein>
<evidence type="ECO:0000313" key="3">
    <source>
        <dbReference type="Proteomes" id="UP001235343"/>
    </source>
</evidence>
<feature type="transmembrane region" description="Helical" evidence="1">
    <location>
        <begin position="7"/>
        <end position="26"/>
    </location>
</feature>
<dbReference type="Pfam" id="PF17313">
    <property type="entry name" value="DUF5359"/>
    <property type="match status" value="1"/>
</dbReference>
<evidence type="ECO:0000313" key="2">
    <source>
        <dbReference type="EMBL" id="MDL4840784.1"/>
    </source>
</evidence>
<reference evidence="2 3" key="1">
    <citation type="submission" date="2023-06" db="EMBL/GenBank/DDBJ databases">
        <title>Aquibacillus rhizosphaerae LR5S19.</title>
        <authorList>
            <person name="Sun J.-Q."/>
        </authorList>
    </citation>
    <scope>NUCLEOTIDE SEQUENCE [LARGE SCALE GENOMIC DNA]</scope>
    <source>
        <strain evidence="2 3">LR5S19</strain>
    </source>
</reference>
<sequence>MRRVERWIVTLLLIQTFLLVVTQFLISNSEIQVYVDPVYQYLGVFKDEDSSIKTIDHILKNVLSF</sequence>